<feature type="chain" id="PRO_5021781773" description="DUF4168 domain-containing protein" evidence="1">
    <location>
        <begin position="18"/>
        <end position="125"/>
    </location>
</feature>
<evidence type="ECO:0000256" key="1">
    <source>
        <dbReference type="SAM" id="SignalP"/>
    </source>
</evidence>
<keyword evidence="3" id="KW-1185">Reference proteome</keyword>
<dbReference type="EMBL" id="CP036434">
    <property type="protein sequence ID" value="QDV04868.1"/>
    <property type="molecule type" value="Genomic_DNA"/>
</dbReference>
<sequence precursor="true">MKITTPLLLPFALLFLAACGGGGDALLDDMRDAEGRLIEILEGIDSVESARAAEPKLAKVAEEMRSLQKRHSELPEAEREKLKEAVMEGKSLDRSGEMGKELARLTANPEIAQVLLPALQKLGPQ</sequence>
<protein>
    <recommendedName>
        <fullName evidence="4">DUF4168 domain-containing protein</fullName>
    </recommendedName>
</protein>
<gene>
    <name evidence="2" type="ORF">Poly30_03620</name>
</gene>
<keyword evidence="1" id="KW-0732">Signal</keyword>
<accession>A0A518ELA8</accession>
<evidence type="ECO:0008006" key="4">
    <source>
        <dbReference type="Google" id="ProtNLM"/>
    </source>
</evidence>
<feature type="signal peptide" evidence="1">
    <location>
        <begin position="1"/>
        <end position="17"/>
    </location>
</feature>
<organism evidence="2 3">
    <name type="scientific">Saltatorellus ferox</name>
    <dbReference type="NCBI Taxonomy" id="2528018"/>
    <lineage>
        <taxon>Bacteria</taxon>
        <taxon>Pseudomonadati</taxon>
        <taxon>Planctomycetota</taxon>
        <taxon>Planctomycetia</taxon>
        <taxon>Planctomycetia incertae sedis</taxon>
        <taxon>Saltatorellus</taxon>
    </lineage>
</organism>
<evidence type="ECO:0000313" key="2">
    <source>
        <dbReference type="EMBL" id="QDV04868.1"/>
    </source>
</evidence>
<evidence type="ECO:0000313" key="3">
    <source>
        <dbReference type="Proteomes" id="UP000320390"/>
    </source>
</evidence>
<proteinExistence type="predicted"/>
<dbReference type="PROSITE" id="PS51257">
    <property type="entry name" value="PROKAR_LIPOPROTEIN"/>
    <property type="match status" value="1"/>
</dbReference>
<dbReference type="Proteomes" id="UP000320390">
    <property type="component" value="Chromosome"/>
</dbReference>
<name>A0A518ELA8_9BACT</name>
<reference evidence="2 3" key="1">
    <citation type="submission" date="2019-02" db="EMBL/GenBank/DDBJ databases">
        <title>Deep-cultivation of Planctomycetes and their phenomic and genomic characterization uncovers novel biology.</title>
        <authorList>
            <person name="Wiegand S."/>
            <person name="Jogler M."/>
            <person name="Boedeker C."/>
            <person name="Pinto D."/>
            <person name="Vollmers J."/>
            <person name="Rivas-Marin E."/>
            <person name="Kohn T."/>
            <person name="Peeters S.H."/>
            <person name="Heuer A."/>
            <person name="Rast P."/>
            <person name="Oberbeckmann S."/>
            <person name="Bunk B."/>
            <person name="Jeske O."/>
            <person name="Meyerdierks A."/>
            <person name="Storesund J.E."/>
            <person name="Kallscheuer N."/>
            <person name="Luecker S."/>
            <person name="Lage O.M."/>
            <person name="Pohl T."/>
            <person name="Merkel B.J."/>
            <person name="Hornburger P."/>
            <person name="Mueller R.-W."/>
            <person name="Bruemmer F."/>
            <person name="Labrenz M."/>
            <person name="Spormann A.M."/>
            <person name="Op den Camp H."/>
            <person name="Overmann J."/>
            <person name="Amann R."/>
            <person name="Jetten M.S.M."/>
            <person name="Mascher T."/>
            <person name="Medema M.H."/>
            <person name="Devos D.P."/>
            <person name="Kaster A.-K."/>
            <person name="Ovreas L."/>
            <person name="Rohde M."/>
            <person name="Galperin M.Y."/>
            <person name="Jogler C."/>
        </authorList>
    </citation>
    <scope>NUCLEOTIDE SEQUENCE [LARGE SCALE GENOMIC DNA]</scope>
    <source>
        <strain evidence="2 3">Poly30</strain>
    </source>
</reference>
<dbReference type="AlphaFoldDB" id="A0A518ELA8"/>